<evidence type="ECO:0000313" key="4">
    <source>
        <dbReference type="EMBL" id="MBM7572560.1"/>
    </source>
</evidence>
<dbReference type="InterPro" id="IPR013655">
    <property type="entry name" value="PAS_fold_3"/>
</dbReference>
<dbReference type="PROSITE" id="PS50112">
    <property type="entry name" value="PAS"/>
    <property type="match status" value="2"/>
</dbReference>
<dbReference type="EMBL" id="JAFBDR010000018">
    <property type="protein sequence ID" value="MBM7572560.1"/>
    <property type="molecule type" value="Genomic_DNA"/>
</dbReference>
<dbReference type="Proteomes" id="UP001296943">
    <property type="component" value="Unassembled WGS sequence"/>
</dbReference>
<dbReference type="InterPro" id="IPR000014">
    <property type="entry name" value="PAS"/>
</dbReference>
<dbReference type="NCBIfam" id="TIGR00229">
    <property type="entry name" value="sensory_box"/>
    <property type="match status" value="2"/>
</dbReference>
<keyword evidence="5" id="KW-1185">Reference proteome</keyword>
<evidence type="ECO:0000313" key="5">
    <source>
        <dbReference type="Proteomes" id="UP001296943"/>
    </source>
</evidence>
<dbReference type="PROSITE" id="PS50883">
    <property type="entry name" value="EAL"/>
    <property type="match status" value="1"/>
</dbReference>
<dbReference type="SMART" id="SM00091">
    <property type="entry name" value="PAS"/>
    <property type="match status" value="2"/>
</dbReference>
<evidence type="ECO:0000259" key="2">
    <source>
        <dbReference type="PROSITE" id="PS50113"/>
    </source>
</evidence>
<gene>
    <name evidence="4" type="ORF">JOC48_003088</name>
</gene>
<dbReference type="InterPro" id="IPR001633">
    <property type="entry name" value="EAL_dom"/>
</dbReference>
<protein>
    <submittedName>
        <fullName evidence="4">PAS domain S-box-containing protein</fullName>
    </submittedName>
</protein>
<dbReference type="CDD" id="cd00130">
    <property type="entry name" value="PAS"/>
    <property type="match status" value="2"/>
</dbReference>
<evidence type="ECO:0000259" key="3">
    <source>
        <dbReference type="PROSITE" id="PS50883"/>
    </source>
</evidence>
<dbReference type="InterPro" id="IPR052155">
    <property type="entry name" value="Biofilm_reg_signaling"/>
</dbReference>
<dbReference type="Pfam" id="PF00563">
    <property type="entry name" value="EAL"/>
    <property type="match status" value="1"/>
</dbReference>
<feature type="domain" description="PAC" evidence="2">
    <location>
        <begin position="480"/>
        <end position="532"/>
    </location>
</feature>
<feature type="domain" description="PAS" evidence="1">
    <location>
        <begin position="407"/>
        <end position="477"/>
    </location>
</feature>
<sequence length="658" mass="75900">MNNFHRDVQKKDIQRALEEQEFCMVYQPQIDLSTGHILGIEALLRWNHPECGWISPAEFIPIAENSGLMTQVTKWVLRKACEQNKTWQNKGLPEVKVSVNISPVDFENQELYELILNTLQETGLSPNGLELEITETAMLKYVDKTVDILKKLKEIGVQIAIDDFGKGNTSISYLKDFPINTVKIDQSFIKNIPYNQKESSIVKNIIQMCHNLDLQTVAEGVETEEQVIFLSLHNCTVAQGFLFSRPLHVEDYVNRVLTCEYDAISTIQRLDDQITMRSAKLHDHRFQSLFNHNPDIVCSFGLNGKFLSVNKAFEKILGYRVNEVLDKDMFSMVHPDDIEKAQVQLEQVLNREEPENIDIRIEHKNYSYVHCNISCFPMYLGKRVVGIYSVAKDMTEKKKLEKALYESEKKYRLITENMSDLVSVIDIDGRIQYASPSHYTMLGFDSDQMIGKNIFDFTLPENLERIKKQHDELIQTKSPKSFETRIKDAEGNIIWVETQGTPVLTEDETLSHIVLVARDITKRKQEELNLYKIKKDLKSMLSQQQGMTFKFKKKGNDFIHTLCEGELLYEFGLKSEDVVNQSLFDFLPQSIAIKKHELYSFAWSGKDVTYEGELNHIYYIAKLKPVIENGEVVEVIGSCVDYNKEDKNTKKIKLVNKG</sequence>
<dbReference type="PANTHER" id="PTHR44757">
    <property type="entry name" value="DIGUANYLATE CYCLASE DGCP"/>
    <property type="match status" value="1"/>
</dbReference>
<name>A0ABS2N343_9BACI</name>
<dbReference type="PROSITE" id="PS50113">
    <property type="entry name" value="PAC"/>
    <property type="match status" value="1"/>
</dbReference>
<dbReference type="Pfam" id="PF08447">
    <property type="entry name" value="PAS_3"/>
    <property type="match status" value="1"/>
</dbReference>
<dbReference type="Gene3D" id="3.30.450.20">
    <property type="entry name" value="PAS domain"/>
    <property type="match status" value="2"/>
</dbReference>
<feature type="domain" description="EAL" evidence="3">
    <location>
        <begin position="6"/>
        <end position="260"/>
    </location>
</feature>
<reference evidence="4 5" key="1">
    <citation type="submission" date="2021-01" db="EMBL/GenBank/DDBJ databases">
        <title>Genomic Encyclopedia of Type Strains, Phase IV (KMG-IV): sequencing the most valuable type-strain genomes for metagenomic binning, comparative biology and taxonomic classification.</title>
        <authorList>
            <person name="Goeker M."/>
        </authorList>
    </citation>
    <scope>NUCLEOTIDE SEQUENCE [LARGE SCALE GENOMIC DNA]</scope>
    <source>
        <strain evidence="4 5">DSM 23711</strain>
    </source>
</reference>
<feature type="domain" description="PAS" evidence="1">
    <location>
        <begin position="282"/>
        <end position="352"/>
    </location>
</feature>
<dbReference type="CDD" id="cd01948">
    <property type="entry name" value="EAL"/>
    <property type="match status" value="1"/>
</dbReference>
<dbReference type="InterPro" id="IPR001610">
    <property type="entry name" value="PAC"/>
</dbReference>
<dbReference type="PANTHER" id="PTHR44757:SF2">
    <property type="entry name" value="BIOFILM ARCHITECTURE MAINTENANCE PROTEIN MBAA"/>
    <property type="match status" value="1"/>
</dbReference>
<dbReference type="RefSeq" id="WP_204501049.1">
    <property type="nucleotide sequence ID" value="NZ_JAFBDR010000018.1"/>
</dbReference>
<dbReference type="Gene3D" id="3.20.20.450">
    <property type="entry name" value="EAL domain"/>
    <property type="match status" value="1"/>
</dbReference>
<dbReference type="SMART" id="SM00086">
    <property type="entry name" value="PAC"/>
    <property type="match status" value="2"/>
</dbReference>
<dbReference type="SMART" id="SM00052">
    <property type="entry name" value="EAL"/>
    <property type="match status" value="1"/>
</dbReference>
<accession>A0ABS2N343</accession>
<dbReference type="InterPro" id="IPR035919">
    <property type="entry name" value="EAL_sf"/>
</dbReference>
<evidence type="ECO:0000259" key="1">
    <source>
        <dbReference type="PROSITE" id="PS50112"/>
    </source>
</evidence>
<proteinExistence type="predicted"/>
<dbReference type="InterPro" id="IPR035965">
    <property type="entry name" value="PAS-like_dom_sf"/>
</dbReference>
<dbReference type="SUPFAM" id="SSF141868">
    <property type="entry name" value="EAL domain-like"/>
    <property type="match status" value="1"/>
</dbReference>
<dbReference type="InterPro" id="IPR000700">
    <property type="entry name" value="PAS-assoc_C"/>
</dbReference>
<dbReference type="InterPro" id="IPR013767">
    <property type="entry name" value="PAS_fold"/>
</dbReference>
<dbReference type="Pfam" id="PF00989">
    <property type="entry name" value="PAS"/>
    <property type="match status" value="1"/>
</dbReference>
<organism evidence="4 5">
    <name type="scientific">Aquibacillus albus</name>
    <dbReference type="NCBI Taxonomy" id="1168171"/>
    <lineage>
        <taxon>Bacteria</taxon>
        <taxon>Bacillati</taxon>
        <taxon>Bacillota</taxon>
        <taxon>Bacilli</taxon>
        <taxon>Bacillales</taxon>
        <taxon>Bacillaceae</taxon>
        <taxon>Aquibacillus</taxon>
    </lineage>
</organism>
<comment type="caution">
    <text evidence="4">The sequence shown here is derived from an EMBL/GenBank/DDBJ whole genome shotgun (WGS) entry which is preliminary data.</text>
</comment>
<dbReference type="SUPFAM" id="SSF55785">
    <property type="entry name" value="PYP-like sensor domain (PAS domain)"/>
    <property type="match status" value="2"/>
</dbReference>